<reference evidence="1 2" key="1">
    <citation type="submission" date="2018-06" db="EMBL/GenBank/DDBJ databases">
        <title>Genomic Encyclopedia of Type Strains, Phase IV (KMG-IV): sequencing the most valuable type-strain genomes for metagenomic binning, comparative biology and taxonomic classification.</title>
        <authorList>
            <person name="Goeker M."/>
        </authorList>
    </citation>
    <scope>NUCLEOTIDE SEQUENCE [LARGE SCALE GENOMIC DNA]</scope>
    <source>
        <strain evidence="1 2">DSM 24032</strain>
    </source>
</reference>
<dbReference type="Gene3D" id="3.40.50.300">
    <property type="entry name" value="P-loop containing nucleotide triphosphate hydrolases"/>
    <property type="match status" value="1"/>
</dbReference>
<evidence type="ECO:0000313" key="2">
    <source>
        <dbReference type="Proteomes" id="UP000253083"/>
    </source>
</evidence>
<gene>
    <name evidence="1" type="ORF">DFR28_103364</name>
</gene>
<dbReference type="AlphaFoldDB" id="A0A395JLP3"/>
<name>A0A395JLP3_9GAMM</name>
<dbReference type="RefSeq" id="WP_113954916.1">
    <property type="nucleotide sequence ID" value="NZ_QNRT01000003.1"/>
</dbReference>
<dbReference type="InterPro" id="IPR027417">
    <property type="entry name" value="P-loop_NTPase"/>
</dbReference>
<proteinExistence type="predicted"/>
<comment type="caution">
    <text evidence="1">The sequence shown here is derived from an EMBL/GenBank/DDBJ whole genome shotgun (WGS) entry which is preliminary data.</text>
</comment>
<dbReference type="EMBL" id="QNRT01000003">
    <property type="protein sequence ID" value="RBP49932.1"/>
    <property type="molecule type" value="Genomic_DNA"/>
</dbReference>
<dbReference type="SUPFAM" id="SSF53795">
    <property type="entry name" value="PEP carboxykinase-like"/>
    <property type="match status" value="1"/>
</dbReference>
<dbReference type="OrthoDB" id="3213869at2"/>
<protein>
    <recommendedName>
        <fullName evidence="3">Hpr(Ser) kinase/phosphatase</fullName>
    </recommendedName>
</protein>
<dbReference type="Proteomes" id="UP000253083">
    <property type="component" value="Unassembled WGS sequence"/>
</dbReference>
<organism evidence="1 2">
    <name type="scientific">Arenicella xantha</name>
    <dbReference type="NCBI Taxonomy" id="644221"/>
    <lineage>
        <taxon>Bacteria</taxon>
        <taxon>Pseudomonadati</taxon>
        <taxon>Pseudomonadota</taxon>
        <taxon>Gammaproteobacteria</taxon>
        <taxon>Arenicellales</taxon>
        <taxon>Arenicellaceae</taxon>
        <taxon>Arenicella</taxon>
    </lineage>
</organism>
<sequence length="304" mass="33865">MNYYIAYELYVCSDVEIPELSPWLNGSEEEADVLICEADIQKDQKEAISQVGPFLYVDTNNVFLEVPDIAQFWVESGRRIAYQMSEGSSEEDLRAFLLGSCIGALLMQRGLFLLHGSSIQIGEGCVVCVGHSTAGKSSLAAAFMQDGYSIVSDDVCAISAEGEVIPGIPRIKINQDIAQSLKINTDTLRTVRANCDGKFSLPLDKQFSSKRLPLLAIYEMLPEVGEVTIYNDLNTFECFSVLQKHLYRPRYSKAMGKAQFNLQHCGQIAASTRVSRIHRPRFQLTVKELPTLILQNLHQLNEAS</sequence>
<evidence type="ECO:0000313" key="1">
    <source>
        <dbReference type="EMBL" id="RBP49932.1"/>
    </source>
</evidence>
<keyword evidence="2" id="KW-1185">Reference proteome</keyword>
<accession>A0A395JLP3</accession>
<dbReference type="InParanoid" id="A0A395JLP3"/>
<evidence type="ECO:0008006" key="3">
    <source>
        <dbReference type="Google" id="ProtNLM"/>
    </source>
</evidence>